<dbReference type="Pfam" id="PF14214">
    <property type="entry name" value="Helitron_like_N"/>
    <property type="match status" value="1"/>
</dbReference>
<keyword evidence="1" id="KW-0227">DNA damage</keyword>
<feature type="domain" description="Helitron helicase-like" evidence="3">
    <location>
        <begin position="160"/>
        <end position="338"/>
    </location>
</feature>
<evidence type="ECO:0000313" key="5">
    <source>
        <dbReference type="EMBL" id="OSX77608.1"/>
    </source>
</evidence>
<dbReference type="Proteomes" id="UP000218209">
    <property type="component" value="Unassembled WGS sequence"/>
</dbReference>
<feature type="domain" description="DNA helicase Pif1-like DEAD-box helicase" evidence="2">
    <location>
        <begin position="756"/>
        <end position="975"/>
    </location>
</feature>
<dbReference type="InterPro" id="IPR010285">
    <property type="entry name" value="DNA_helicase_pif1-like_DEAD"/>
</dbReference>
<dbReference type="Pfam" id="PF05970">
    <property type="entry name" value="PIF1"/>
    <property type="match status" value="1"/>
</dbReference>
<dbReference type="InterPro" id="IPR025476">
    <property type="entry name" value="Helitron_helicase-like"/>
</dbReference>
<dbReference type="PANTHER" id="PTHR10492:SF57">
    <property type="entry name" value="ATP-DEPENDENT DNA HELICASE"/>
    <property type="match status" value="1"/>
</dbReference>
<organism evidence="5 6">
    <name type="scientific">Porphyra umbilicalis</name>
    <name type="common">Purple laver</name>
    <name type="synonym">Red alga</name>
    <dbReference type="NCBI Taxonomy" id="2786"/>
    <lineage>
        <taxon>Eukaryota</taxon>
        <taxon>Rhodophyta</taxon>
        <taxon>Bangiophyceae</taxon>
        <taxon>Bangiales</taxon>
        <taxon>Bangiaceae</taxon>
        <taxon>Porphyra</taxon>
    </lineage>
</organism>
<proteinExistence type="inferred from homology"/>
<dbReference type="GO" id="GO:0005524">
    <property type="term" value="F:ATP binding"/>
    <property type="evidence" value="ECO:0007669"/>
    <property type="project" value="UniProtKB-KW"/>
</dbReference>
<dbReference type="EC" id="5.6.2.3" evidence="1"/>
<sequence length="1306" mass="142980">MLLEHNSLVRGFLTAHERVRAIEAAAGRPIQELRVVIDAEARPEGAHVRVYNAPEGRGVDEVAGLLPSSELEVAPEHAEEGRVPTQRDVSLAVRGPPAAGSAAGGPAAPQRVLQNISAIHPSYETATYPLLLPHGTDGWHIAIPRQSQGTRQRVVTAHEYLAYRLFTRSENFNALHRCGRLFGQWVVDCYIRVEHLTLTWMRFNQAKLRYSEWSRLVDAVVPGEEPAERIGRGVYLPDSFTGSPRYMRAKFAEAMTMYKELGAPTFFITMTCRPTWDEIKVELLAGQDSKDRPDLIGRVFELKNREMHSLVTAEDVMGRCNGYLSVREFQKRGLPHVHDIIFLHKDDAPRSAQEYDRWISAEIPPETAPALRKLVLETNIHGPCGTQNPTSPCMKDGKCSKFYPKTFVSSTTDGDGAYPEYRRRSPEAGGQTATVTRAGRTFTVDNSWVVPYSPQLTLQLGCHVNVEIVSGVSALKYLFKYVTKGPDSAMMAVVESHVPAGDAPQPAPVDEIRAFQDARVVSESEAVARALGHPIHKRKPSVLRLALHLENQQPVLFKEGSEAAAIGAGPKATTLTAFFALSSAVPDGLSPAVRELLYSDMPKYFTWAQSQRKWKRRADVVHPGCVPKQLGRVNTVHPSLGDVYYLRLLLQRVEGPQSFLELRTYQNIVHPSYRLACAARGMLADNEGVWKDIMEEAVRDYMPYQIRDLFAALVVHGPPPDVPSLFDTYFDAMAEDVVPADRAAQLQDALSWVSTLVPDQLAVFNAIRGAIDGGGIGRKIFLMAPGGCGKTYLASMLLAYCRGQGHAALAVASSGVAANLMPLGRTAHSRFKIPIDTGPNSSCGFAARSDTARLLQRTRLIVWDEATMAHRHTFEAVKRSIKDTIGDEAAGRITWLLCGGFEQIPPVVRRGSVLQIVRASIRKSPMWPDFTVMELSTNMRVQRCLEAGNVEESRLLDSWAKWLLAVGRGTVKAARNTPDPFEAVSEDEAEEEEAPAEASLDAMLEADLNGGLPSPEAAAGVAVQGGSGSWRGGLRGLASHAVELATTAVCIPRALCQKAGKGVRDLLLATFPDIETIDPANPQDCVDKLSGRMVLTPLNEDVKMINRQALELFPGEGVQSVGVNQLVDAEEDGEWGEVATTEFMDSVDHASIPDQDLQLKQGMVVMLLRNLAAQSGDCNGTRYIVTRIGSHSLGARRMSDGTEIIIPKLFLTPADIGIPFAMKRFQFPVRAAFAATINKAQGSTLERLGIWLRDSVFGHGQLYVALSRVGDPRKVVVGALSAAYDSLGRIVTNNVVYSQLFNNTVV</sequence>
<dbReference type="GO" id="GO:0000723">
    <property type="term" value="P:telomere maintenance"/>
    <property type="evidence" value="ECO:0007669"/>
    <property type="project" value="InterPro"/>
</dbReference>
<dbReference type="Gene3D" id="3.40.50.300">
    <property type="entry name" value="P-loop containing nucleotide triphosphate hydrolases"/>
    <property type="match status" value="1"/>
</dbReference>
<keyword evidence="6" id="KW-1185">Reference proteome</keyword>
<dbReference type="GO" id="GO:0006310">
    <property type="term" value="P:DNA recombination"/>
    <property type="evidence" value="ECO:0007669"/>
    <property type="project" value="UniProtKB-KW"/>
</dbReference>
<evidence type="ECO:0000259" key="2">
    <source>
        <dbReference type="Pfam" id="PF05970"/>
    </source>
</evidence>
<dbReference type="PANTHER" id="PTHR10492">
    <property type="match status" value="1"/>
</dbReference>
<keyword evidence="1" id="KW-0378">Hydrolase</keyword>
<keyword evidence="1" id="KW-0234">DNA repair</keyword>
<keyword evidence="1" id="KW-0547">Nucleotide-binding</keyword>
<dbReference type="InterPro" id="IPR049163">
    <property type="entry name" value="Pif1-like_2B_dom"/>
</dbReference>
<dbReference type="EMBL" id="KV918833">
    <property type="protein sequence ID" value="OSX77608.1"/>
    <property type="molecule type" value="Genomic_DNA"/>
</dbReference>
<dbReference type="OrthoDB" id="1728974at2759"/>
<gene>
    <name evidence="5" type="ORF">BU14_0142s0018</name>
</gene>
<evidence type="ECO:0000259" key="4">
    <source>
        <dbReference type="Pfam" id="PF21530"/>
    </source>
</evidence>
<dbReference type="SUPFAM" id="SSF52540">
    <property type="entry name" value="P-loop containing nucleoside triphosphate hydrolases"/>
    <property type="match status" value="2"/>
</dbReference>
<protein>
    <recommendedName>
        <fullName evidence="1">ATP-dependent DNA helicase</fullName>
        <ecNumber evidence="1">5.6.2.3</ecNumber>
    </recommendedName>
</protein>
<comment type="similarity">
    <text evidence="1">Belongs to the helicase family.</text>
</comment>
<comment type="cofactor">
    <cofactor evidence="1">
        <name>Mg(2+)</name>
        <dbReference type="ChEBI" id="CHEBI:18420"/>
    </cofactor>
</comment>
<evidence type="ECO:0000256" key="1">
    <source>
        <dbReference type="RuleBase" id="RU363044"/>
    </source>
</evidence>
<reference evidence="5 6" key="1">
    <citation type="submission" date="2017-03" db="EMBL/GenBank/DDBJ databases">
        <title>WGS assembly of Porphyra umbilicalis.</title>
        <authorList>
            <person name="Brawley S.H."/>
            <person name="Blouin N.A."/>
            <person name="Ficko-Blean E."/>
            <person name="Wheeler G.L."/>
            <person name="Lohr M."/>
            <person name="Goodson H.V."/>
            <person name="Jenkins J.W."/>
            <person name="Blaby-Haas C.E."/>
            <person name="Helliwell K.E."/>
            <person name="Chan C."/>
            <person name="Marriage T."/>
            <person name="Bhattacharya D."/>
            <person name="Klein A.S."/>
            <person name="Badis Y."/>
            <person name="Brodie J."/>
            <person name="Cao Y."/>
            <person name="Collen J."/>
            <person name="Dittami S.M."/>
            <person name="Gachon C.M."/>
            <person name="Green B.R."/>
            <person name="Karpowicz S."/>
            <person name="Kim J.W."/>
            <person name="Kudahl U."/>
            <person name="Lin S."/>
            <person name="Michel G."/>
            <person name="Mittag M."/>
            <person name="Olson B.J."/>
            <person name="Pangilinan J."/>
            <person name="Peng Y."/>
            <person name="Qiu H."/>
            <person name="Shu S."/>
            <person name="Singer J.T."/>
            <person name="Smith A.G."/>
            <person name="Sprecher B.N."/>
            <person name="Wagner V."/>
            <person name="Wang W."/>
            <person name="Wang Z.-Y."/>
            <person name="Yan J."/>
            <person name="Yarish C."/>
            <person name="Zoeuner-Riek S."/>
            <person name="Zhuang Y."/>
            <person name="Zou Y."/>
            <person name="Lindquist E.A."/>
            <person name="Grimwood J."/>
            <person name="Barry K."/>
            <person name="Rokhsar D.S."/>
            <person name="Schmutz J."/>
            <person name="Stiller J.W."/>
            <person name="Grossman A.R."/>
            <person name="Prochnik S.E."/>
        </authorList>
    </citation>
    <scope>NUCLEOTIDE SEQUENCE [LARGE SCALE GENOMIC DNA]</scope>
    <source>
        <strain evidence="5">4086291</strain>
    </source>
</reference>
<comment type="catalytic activity">
    <reaction evidence="1">
        <text>ATP + H2O = ADP + phosphate + H(+)</text>
        <dbReference type="Rhea" id="RHEA:13065"/>
        <dbReference type="ChEBI" id="CHEBI:15377"/>
        <dbReference type="ChEBI" id="CHEBI:15378"/>
        <dbReference type="ChEBI" id="CHEBI:30616"/>
        <dbReference type="ChEBI" id="CHEBI:43474"/>
        <dbReference type="ChEBI" id="CHEBI:456216"/>
        <dbReference type="EC" id="5.6.2.3"/>
    </reaction>
</comment>
<evidence type="ECO:0000313" key="6">
    <source>
        <dbReference type="Proteomes" id="UP000218209"/>
    </source>
</evidence>
<dbReference type="GO" id="GO:0016887">
    <property type="term" value="F:ATP hydrolysis activity"/>
    <property type="evidence" value="ECO:0007669"/>
    <property type="project" value="RHEA"/>
</dbReference>
<dbReference type="CDD" id="cd18809">
    <property type="entry name" value="SF1_C_RecD"/>
    <property type="match status" value="1"/>
</dbReference>
<accession>A0A1X6P9S0</accession>
<feature type="domain" description="DNA helicase Pif1-like 2B" evidence="4">
    <location>
        <begin position="1142"/>
        <end position="1187"/>
    </location>
</feature>
<keyword evidence="1" id="KW-0067">ATP-binding</keyword>
<dbReference type="GO" id="GO:0006281">
    <property type="term" value="P:DNA repair"/>
    <property type="evidence" value="ECO:0007669"/>
    <property type="project" value="UniProtKB-KW"/>
</dbReference>
<dbReference type="Pfam" id="PF21530">
    <property type="entry name" value="Pif1_2B_dom"/>
    <property type="match status" value="1"/>
</dbReference>
<dbReference type="InterPro" id="IPR027417">
    <property type="entry name" value="P-loop_NTPase"/>
</dbReference>
<name>A0A1X6P9S0_PORUM</name>
<evidence type="ECO:0000259" key="3">
    <source>
        <dbReference type="Pfam" id="PF14214"/>
    </source>
</evidence>
<dbReference type="GO" id="GO:0043139">
    <property type="term" value="F:5'-3' DNA helicase activity"/>
    <property type="evidence" value="ECO:0007669"/>
    <property type="project" value="UniProtKB-EC"/>
</dbReference>
<keyword evidence="1" id="KW-0233">DNA recombination</keyword>
<keyword evidence="1" id="KW-0347">Helicase</keyword>